<organism evidence="1">
    <name type="scientific">Arundo donax</name>
    <name type="common">Giant reed</name>
    <name type="synonym">Donax arundinaceus</name>
    <dbReference type="NCBI Taxonomy" id="35708"/>
    <lineage>
        <taxon>Eukaryota</taxon>
        <taxon>Viridiplantae</taxon>
        <taxon>Streptophyta</taxon>
        <taxon>Embryophyta</taxon>
        <taxon>Tracheophyta</taxon>
        <taxon>Spermatophyta</taxon>
        <taxon>Magnoliopsida</taxon>
        <taxon>Liliopsida</taxon>
        <taxon>Poales</taxon>
        <taxon>Poaceae</taxon>
        <taxon>PACMAD clade</taxon>
        <taxon>Arundinoideae</taxon>
        <taxon>Arundineae</taxon>
        <taxon>Arundo</taxon>
    </lineage>
</organism>
<reference evidence="1" key="1">
    <citation type="submission" date="2014-09" db="EMBL/GenBank/DDBJ databases">
        <authorList>
            <person name="Magalhaes I.L.F."/>
            <person name="Oliveira U."/>
            <person name="Santos F.R."/>
            <person name="Vidigal T.H.D.A."/>
            <person name="Brescovit A.D."/>
            <person name="Santos A.J."/>
        </authorList>
    </citation>
    <scope>NUCLEOTIDE SEQUENCE</scope>
    <source>
        <tissue evidence="1">Shoot tissue taken approximately 20 cm above the soil surface</tissue>
    </source>
</reference>
<reference evidence="1" key="2">
    <citation type="journal article" date="2015" name="Data Brief">
        <title>Shoot transcriptome of the giant reed, Arundo donax.</title>
        <authorList>
            <person name="Barrero R.A."/>
            <person name="Guerrero F.D."/>
            <person name="Moolhuijzen P."/>
            <person name="Goolsby J.A."/>
            <person name="Tidwell J."/>
            <person name="Bellgard S.E."/>
            <person name="Bellgard M.I."/>
        </authorList>
    </citation>
    <scope>NUCLEOTIDE SEQUENCE</scope>
    <source>
        <tissue evidence="1">Shoot tissue taken approximately 20 cm above the soil surface</tissue>
    </source>
</reference>
<name>A0A0A9GVD5_ARUDO</name>
<protein>
    <submittedName>
        <fullName evidence="1">Uncharacterized protein</fullName>
    </submittedName>
</protein>
<dbReference type="EMBL" id="GBRH01173363">
    <property type="protein sequence ID" value="JAE24533.1"/>
    <property type="molecule type" value="Transcribed_RNA"/>
</dbReference>
<accession>A0A0A9GVD5</accession>
<sequence length="28" mass="3264">MQQSVTSSKLRKVSRYHCITTARCRPIL</sequence>
<dbReference type="AlphaFoldDB" id="A0A0A9GVD5"/>
<evidence type="ECO:0000313" key="1">
    <source>
        <dbReference type="EMBL" id="JAE24533.1"/>
    </source>
</evidence>
<proteinExistence type="predicted"/>